<comment type="subcellular location">
    <subcellularLocation>
        <location evidence="1 12">Mitochondrion inner membrane</location>
        <topology evidence="1 12">Multi-pass membrane protein</topology>
    </subcellularLocation>
</comment>
<gene>
    <name evidence="14" type="ORF">WG66_10331</name>
</gene>
<dbReference type="Gene3D" id="3.40.50.150">
    <property type="entry name" value="Vaccinia Virus protein VP39"/>
    <property type="match status" value="1"/>
</dbReference>
<dbReference type="GO" id="GO:0030150">
    <property type="term" value="P:protein import into mitochondrial matrix"/>
    <property type="evidence" value="ECO:0007669"/>
    <property type="project" value="UniProtKB-UniRule"/>
</dbReference>
<dbReference type="Proteomes" id="UP000054988">
    <property type="component" value="Unassembled WGS sequence"/>
</dbReference>
<evidence type="ECO:0000259" key="13">
    <source>
        <dbReference type="Pfam" id="PF13649"/>
    </source>
</evidence>
<dbReference type="Pfam" id="PF13649">
    <property type="entry name" value="Methyltransf_25"/>
    <property type="match status" value="1"/>
</dbReference>
<keyword evidence="10 12" id="KW-0496">Mitochondrion</keyword>
<keyword evidence="11 12" id="KW-0472">Membrane</keyword>
<keyword evidence="5 12" id="KW-0999">Mitochondrion inner membrane</keyword>
<keyword evidence="6 12" id="KW-0653">Protein transport</keyword>
<dbReference type="InterPro" id="IPR013875">
    <property type="entry name" value="Pam17"/>
</dbReference>
<dbReference type="InterPro" id="IPR029063">
    <property type="entry name" value="SAM-dependent_MTases_sf"/>
</dbReference>
<comment type="function">
    <text evidence="12">Component of the PAM complex, a complex required for the translocation of transit peptide-containing proteins from the inner membrane into the mitochondrial matrix in an ATP-dependent manner.</text>
</comment>
<dbReference type="AlphaFoldDB" id="A0A0W0FLI6"/>
<organism evidence="14 15">
    <name type="scientific">Moniliophthora roreri</name>
    <name type="common">Frosty pod rot fungus</name>
    <name type="synonym">Monilia roreri</name>
    <dbReference type="NCBI Taxonomy" id="221103"/>
    <lineage>
        <taxon>Eukaryota</taxon>
        <taxon>Fungi</taxon>
        <taxon>Dikarya</taxon>
        <taxon>Basidiomycota</taxon>
        <taxon>Agaricomycotina</taxon>
        <taxon>Agaricomycetes</taxon>
        <taxon>Agaricomycetidae</taxon>
        <taxon>Agaricales</taxon>
        <taxon>Marasmiineae</taxon>
        <taxon>Marasmiaceae</taxon>
        <taxon>Moniliophthora</taxon>
    </lineage>
</organism>
<evidence type="ECO:0000256" key="9">
    <source>
        <dbReference type="ARBA" id="ARBA00023010"/>
    </source>
</evidence>
<keyword evidence="4 12" id="KW-0812">Transmembrane</keyword>
<accession>A0A0W0FLI6</accession>
<keyword evidence="9 12" id="KW-0811">Translocation</keyword>
<evidence type="ECO:0000256" key="8">
    <source>
        <dbReference type="ARBA" id="ARBA00022989"/>
    </source>
</evidence>
<evidence type="ECO:0000256" key="6">
    <source>
        <dbReference type="ARBA" id="ARBA00022927"/>
    </source>
</evidence>
<evidence type="ECO:0000256" key="10">
    <source>
        <dbReference type="ARBA" id="ARBA00023128"/>
    </source>
</evidence>
<comment type="subunit">
    <text evidence="12">Component of the PAM complex.</text>
</comment>
<protein>
    <recommendedName>
        <fullName evidence="12">Presequence translocated-associated motor subunit PAM17</fullName>
    </recommendedName>
</protein>
<evidence type="ECO:0000256" key="1">
    <source>
        <dbReference type="ARBA" id="ARBA00004448"/>
    </source>
</evidence>
<evidence type="ECO:0000256" key="12">
    <source>
        <dbReference type="RuleBase" id="RU367146"/>
    </source>
</evidence>
<evidence type="ECO:0000256" key="2">
    <source>
        <dbReference type="ARBA" id="ARBA00006837"/>
    </source>
</evidence>
<feature type="transmembrane region" description="Helical" evidence="12">
    <location>
        <begin position="334"/>
        <end position="353"/>
    </location>
</feature>
<evidence type="ECO:0000256" key="5">
    <source>
        <dbReference type="ARBA" id="ARBA00022792"/>
    </source>
</evidence>
<evidence type="ECO:0000256" key="3">
    <source>
        <dbReference type="ARBA" id="ARBA00022448"/>
    </source>
</evidence>
<dbReference type="InterPro" id="IPR041698">
    <property type="entry name" value="Methyltransf_25"/>
</dbReference>
<proteinExistence type="inferred from homology"/>
<keyword evidence="7" id="KW-0809">Transit peptide</keyword>
<name>A0A0W0FLI6_MONRR</name>
<dbReference type="EMBL" id="LATX01001869">
    <property type="protein sequence ID" value="KTB37161.1"/>
    <property type="molecule type" value="Genomic_DNA"/>
</dbReference>
<evidence type="ECO:0000256" key="4">
    <source>
        <dbReference type="ARBA" id="ARBA00022692"/>
    </source>
</evidence>
<sequence length="465" mass="52750">MSGGSSGSENVSYVGEDDSDYFRILHGRKLNNLNTVYLLPADDDETKRFEYHHRMIQFVFGGRHYIGPVREALQFGQRRRNLGTGSGLWAVAIADEFPRAEVIGIDLAPLQPRDVPPNCTFELYDLDSGPIPYPDEYFDFVHARSIHFGIRDYDRLLKEIARILRPGGLVLLIEPDLTPLADGQPILRSCAREVQDWYSLWETVRLCLAKLGVDVQVPERLAEMVADTGSYESIVKRDGNIPVGFWPADLESLTVGQLAWMEYDLLIPALKPMFLSLGLPETHCNTLIANAQKDLYHPQLNLFNSTKASEAAQSHLSWPEYLAIRANRRRWQNAMTIPCSLLGLFTGASYFGSLDTDPTKVIFGIDPFFFYGICTTACMGFGYLMGPTLGNAIWRFSHRRAGALIDARDREFYQHITKRRVDASLQSPTSPVPDYYGEKIGSLHQYRQWLRDQGKYRRKAVLPED</sequence>
<dbReference type="GO" id="GO:0001405">
    <property type="term" value="C:PAM complex, Tim23 associated import motor"/>
    <property type="evidence" value="ECO:0007669"/>
    <property type="project" value="UniProtKB-UniRule"/>
</dbReference>
<reference evidence="14 15" key="1">
    <citation type="submission" date="2015-12" db="EMBL/GenBank/DDBJ databases">
        <title>Draft genome sequence of Moniliophthora roreri, the causal agent of frosty pod rot of cacao.</title>
        <authorList>
            <person name="Aime M.C."/>
            <person name="Diaz-Valderrama J.R."/>
            <person name="Kijpornyongpan T."/>
            <person name="Phillips-Mora W."/>
        </authorList>
    </citation>
    <scope>NUCLEOTIDE SEQUENCE [LARGE SCALE GENOMIC DNA]</scope>
    <source>
        <strain evidence="14 15">MCA 2952</strain>
    </source>
</reference>
<dbReference type="Pfam" id="PF08566">
    <property type="entry name" value="Pam17"/>
    <property type="match status" value="1"/>
</dbReference>
<keyword evidence="3 12" id="KW-0813">Transport</keyword>
<dbReference type="SUPFAM" id="SSF53335">
    <property type="entry name" value="S-adenosyl-L-methionine-dependent methyltransferases"/>
    <property type="match status" value="1"/>
</dbReference>
<dbReference type="eggNOG" id="ENOG502S6PS">
    <property type="taxonomic scope" value="Eukaryota"/>
</dbReference>
<dbReference type="PANTHER" id="PTHR28021:SF1">
    <property type="entry name" value="PRESEQUENCE TRANSLOCATED-ASSOCIATED MOTOR SUBUNIT PAM17, MITOCHONDRIAL"/>
    <property type="match status" value="1"/>
</dbReference>
<evidence type="ECO:0000313" key="15">
    <source>
        <dbReference type="Proteomes" id="UP000054988"/>
    </source>
</evidence>
<comment type="caution">
    <text evidence="14">The sequence shown here is derived from an EMBL/GenBank/DDBJ whole genome shotgun (WGS) entry which is preliminary data.</text>
</comment>
<dbReference type="PANTHER" id="PTHR28021">
    <property type="entry name" value="PRESEQUENCE TRANSLOCATED-ASSOCIATED MOTOR SUBUNIT PAM17, MITOCHONDRIAL"/>
    <property type="match status" value="1"/>
</dbReference>
<evidence type="ECO:0000313" key="14">
    <source>
        <dbReference type="EMBL" id="KTB37161.1"/>
    </source>
</evidence>
<evidence type="ECO:0000256" key="11">
    <source>
        <dbReference type="ARBA" id="ARBA00023136"/>
    </source>
</evidence>
<keyword evidence="8 12" id="KW-1133">Transmembrane helix</keyword>
<feature type="domain" description="Methyltransferase" evidence="13">
    <location>
        <begin position="82"/>
        <end position="168"/>
    </location>
</feature>
<feature type="transmembrane region" description="Helical" evidence="12">
    <location>
        <begin position="368"/>
        <end position="390"/>
    </location>
</feature>
<evidence type="ECO:0000256" key="7">
    <source>
        <dbReference type="ARBA" id="ARBA00022946"/>
    </source>
</evidence>
<dbReference type="CDD" id="cd02440">
    <property type="entry name" value="AdoMet_MTases"/>
    <property type="match status" value="1"/>
</dbReference>
<comment type="similarity">
    <text evidence="2 12">Belongs to the PAM17 family.</text>
</comment>